<dbReference type="Pfam" id="PF00482">
    <property type="entry name" value="T2SSF"/>
    <property type="match status" value="2"/>
</dbReference>
<dbReference type="STRING" id="1304275.C41B8_02812"/>
<evidence type="ECO:0000256" key="5">
    <source>
        <dbReference type="ARBA" id="ARBA00022475"/>
    </source>
</evidence>
<evidence type="ECO:0000256" key="14">
    <source>
        <dbReference type="RuleBase" id="RU003923"/>
    </source>
</evidence>
<evidence type="ECO:0000259" key="16">
    <source>
        <dbReference type="Pfam" id="PF00482"/>
    </source>
</evidence>
<keyword evidence="10" id="KW-0653">Protein transport</keyword>
<evidence type="ECO:0000256" key="13">
    <source>
        <dbReference type="ARBA" id="ARBA00030750"/>
    </source>
</evidence>
<feature type="transmembrane region" description="Helical" evidence="15">
    <location>
        <begin position="171"/>
        <end position="194"/>
    </location>
</feature>
<evidence type="ECO:0000256" key="11">
    <source>
        <dbReference type="ARBA" id="ARBA00022989"/>
    </source>
</evidence>
<dbReference type="OrthoDB" id="9805682at2"/>
<proteinExistence type="inferred from homology"/>
<evidence type="ECO:0000256" key="4">
    <source>
        <dbReference type="ARBA" id="ARBA00022448"/>
    </source>
</evidence>
<dbReference type="NCBIfam" id="TIGR02120">
    <property type="entry name" value="GspF"/>
    <property type="match status" value="1"/>
</dbReference>
<dbReference type="PANTHER" id="PTHR30012">
    <property type="entry name" value="GENERAL SECRETION PATHWAY PROTEIN"/>
    <property type="match status" value="1"/>
</dbReference>
<evidence type="ECO:0000256" key="9">
    <source>
        <dbReference type="ARBA" id="ARBA00022837"/>
    </source>
</evidence>
<comment type="function">
    <text evidence="1">Component of the type II secretion system inner membrane complex required for the energy-dependent secretion of extracellular factors such as proteases and toxins from the periplasm.</text>
</comment>
<evidence type="ECO:0000256" key="3">
    <source>
        <dbReference type="ARBA" id="ARBA00005745"/>
    </source>
</evidence>
<dbReference type="PANTHER" id="PTHR30012:SF0">
    <property type="entry name" value="TYPE II SECRETION SYSTEM PROTEIN F-RELATED"/>
    <property type="match status" value="1"/>
</dbReference>
<evidence type="ECO:0000256" key="8">
    <source>
        <dbReference type="ARBA" id="ARBA00022723"/>
    </source>
</evidence>
<keyword evidence="7 14" id="KW-0812">Transmembrane</keyword>
<sequence>MGAFEYTALDARGRRKKGVLEGDAARAIRAQLRERGLTPIEVNEVAERATGSSGRSLLSFSRGMSVTELALFTRQLATLAHAGLPMEEALKAVAEQTENERVQKIIVGVRSQVVEGNTFADALADFPKSFSPLYQATAAAGEQSGHIDEVLNGLADYVEEQQALRQKILAALIYPAFLVVVSIAIVIGLLSTVVPKLVHVFNSVHAKLPALTVALIATSDFLRTWGWLLAILLAAAITAFIYGMRRPAFKRRFHSFVLRIPLIGRFVRSVNTARFTRTLAILTSSGVPALDAMTIGADVVTNVPMREAIKRAATRVREGDAIHRALQREQLFPAITLHMIANGEMSGELDTMLGRAADHQDREVETIREGVMGILGPAVILAMGGIVLMIVLAVLLPVFNLNQLVK</sequence>
<dbReference type="Proteomes" id="UP000028302">
    <property type="component" value="Unassembled WGS sequence"/>
</dbReference>
<dbReference type="EMBL" id="APNK01000002">
    <property type="protein sequence ID" value="KEZ79026.1"/>
    <property type="molecule type" value="Genomic_DNA"/>
</dbReference>
<protein>
    <recommendedName>
        <fullName evidence="13">General secretion pathway protein F</fullName>
    </recommendedName>
</protein>
<dbReference type="FunFam" id="1.20.81.30:FF:000001">
    <property type="entry name" value="Type II secretion system protein F"/>
    <property type="match status" value="2"/>
</dbReference>
<dbReference type="PROSITE" id="PS00874">
    <property type="entry name" value="T2SP_F"/>
    <property type="match status" value="1"/>
</dbReference>
<evidence type="ECO:0000256" key="10">
    <source>
        <dbReference type="ARBA" id="ARBA00022927"/>
    </source>
</evidence>
<keyword evidence="18" id="KW-1185">Reference proteome</keyword>
<comment type="similarity">
    <text evidence="3 14">Belongs to the GSP F family.</text>
</comment>
<dbReference type="GO" id="GO:0015627">
    <property type="term" value="C:type II protein secretion system complex"/>
    <property type="evidence" value="ECO:0007669"/>
    <property type="project" value="InterPro"/>
</dbReference>
<dbReference type="InterPro" id="IPR018076">
    <property type="entry name" value="T2SS_GspF_dom"/>
</dbReference>
<name>A0A084IQP2_SALHC</name>
<reference evidence="17 18" key="1">
    <citation type="submission" date="2013-03" db="EMBL/GenBank/DDBJ databases">
        <title>Salinisphaera hydrothermalis C41B8 Genome Sequencing.</title>
        <authorList>
            <person name="Li C."/>
            <person name="Lai Q."/>
            <person name="Shao Z."/>
        </authorList>
    </citation>
    <scope>NUCLEOTIDE SEQUENCE [LARGE SCALE GENOMIC DNA]</scope>
    <source>
        <strain evidence="17 18">C41B8</strain>
    </source>
</reference>
<keyword evidence="11 15" id="KW-1133">Transmembrane helix</keyword>
<keyword evidence="12 15" id="KW-0472">Membrane</keyword>
<dbReference type="eggNOG" id="COG1459">
    <property type="taxonomic scope" value="Bacteria"/>
</dbReference>
<dbReference type="GO" id="GO:0015628">
    <property type="term" value="P:protein secretion by the type II secretion system"/>
    <property type="evidence" value="ECO:0007669"/>
    <property type="project" value="InterPro"/>
</dbReference>
<dbReference type="InterPro" id="IPR003004">
    <property type="entry name" value="GspF/PilC"/>
</dbReference>
<evidence type="ECO:0000256" key="2">
    <source>
        <dbReference type="ARBA" id="ARBA00004429"/>
    </source>
</evidence>
<keyword evidence="8" id="KW-0479">Metal-binding</keyword>
<keyword evidence="6" id="KW-0997">Cell inner membrane</keyword>
<gene>
    <name evidence="17" type="ORF">C41B8_02812</name>
</gene>
<comment type="subcellular location">
    <subcellularLocation>
        <location evidence="2 14">Cell inner membrane</location>
        <topology evidence="2 14">Multi-pass membrane protein</topology>
    </subcellularLocation>
</comment>
<evidence type="ECO:0000256" key="15">
    <source>
        <dbReference type="SAM" id="Phobius"/>
    </source>
</evidence>
<dbReference type="Gene3D" id="1.20.81.30">
    <property type="entry name" value="Type II secretion system (T2SS), domain F"/>
    <property type="match status" value="2"/>
</dbReference>
<accession>A0A084IQP2</accession>
<evidence type="ECO:0000313" key="17">
    <source>
        <dbReference type="EMBL" id="KEZ79026.1"/>
    </source>
</evidence>
<feature type="domain" description="Type II secretion system protein GspF" evidence="16">
    <location>
        <begin position="72"/>
        <end position="195"/>
    </location>
</feature>
<evidence type="ECO:0000256" key="12">
    <source>
        <dbReference type="ARBA" id="ARBA00023136"/>
    </source>
</evidence>
<keyword evidence="5" id="KW-1003">Cell membrane</keyword>
<feature type="domain" description="Type II secretion system protein GspF" evidence="16">
    <location>
        <begin position="275"/>
        <end position="397"/>
    </location>
</feature>
<feature type="transmembrane region" description="Helical" evidence="15">
    <location>
        <begin position="378"/>
        <end position="399"/>
    </location>
</feature>
<keyword evidence="9" id="KW-0106">Calcium</keyword>
<keyword evidence="4 14" id="KW-0813">Transport</keyword>
<evidence type="ECO:0000256" key="1">
    <source>
        <dbReference type="ARBA" id="ARBA00002684"/>
    </source>
</evidence>
<dbReference type="GO" id="GO:0046872">
    <property type="term" value="F:metal ion binding"/>
    <property type="evidence" value="ECO:0007669"/>
    <property type="project" value="UniProtKB-KW"/>
</dbReference>
<evidence type="ECO:0000313" key="18">
    <source>
        <dbReference type="Proteomes" id="UP000028302"/>
    </source>
</evidence>
<evidence type="ECO:0000256" key="6">
    <source>
        <dbReference type="ARBA" id="ARBA00022519"/>
    </source>
</evidence>
<dbReference type="PRINTS" id="PR00812">
    <property type="entry name" value="BCTERIALGSPF"/>
</dbReference>
<dbReference type="PATRIC" id="fig|1304275.5.peg.571"/>
<evidence type="ECO:0000256" key="7">
    <source>
        <dbReference type="ARBA" id="ARBA00022692"/>
    </source>
</evidence>
<comment type="caution">
    <text evidence="17">The sequence shown here is derived from an EMBL/GenBank/DDBJ whole genome shotgun (WGS) entry which is preliminary data.</text>
</comment>
<dbReference type="InterPro" id="IPR042094">
    <property type="entry name" value="T2SS_GspF_sf"/>
</dbReference>
<dbReference type="GO" id="GO:0005886">
    <property type="term" value="C:plasma membrane"/>
    <property type="evidence" value="ECO:0007669"/>
    <property type="project" value="UniProtKB-SubCell"/>
</dbReference>
<dbReference type="InterPro" id="IPR001992">
    <property type="entry name" value="T2SS_GspF/T4SS_PilC_CS"/>
</dbReference>
<dbReference type="InterPro" id="IPR011850">
    <property type="entry name" value="T2SS_GspF"/>
</dbReference>
<dbReference type="RefSeq" id="WP_037333616.1">
    <property type="nucleotide sequence ID" value="NZ_APNK01000002.1"/>
</dbReference>
<organism evidence="17 18">
    <name type="scientific">Salinisphaera hydrothermalis (strain C41B8)</name>
    <dbReference type="NCBI Taxonomy" id="1304275"/>
    <lineage>
        <taxon>Bacteria</taxon>
        <taxon>Pseudomonadati</taxon>
        <taxon>Pseudomonadota</taxon>
        <taxon>Gammaproteobacteria</taxon>
        <taxon>Salinisphaerales</taxon>
        <taxon>Salinisphaeraceae</taxon>
        <taxon>Salinisphaera</taxon>
    </lineage>
</organism>
<dbReference type="AlphaFoldDB" id="A0A084IQP2"/>
<feature type="transmembrane region" description="Helical" evidence="15">
    <location>
        <begin position="225"/>
        <end position="244"/>
    </location>
</feature>